<accession>A0ABV7DNV5</accession>
<comment type="caution">
    <text evidence="6">The sequence shown here is derived from an EMBL/GenBank/DDBJ whole genome shotgun (WGS) entry which is preliminary data.</text>
</comment>
<proteinExistence type="predicted"/>
<name>A0ABV7DNV5_9HYPH</name>
<dbReference type="Gene3D" id="3.40.50.10490">
    <property type="entry name" value="Glucose-6-phosphate isomerase like protein, domain 1"/>
    <property type="match status" value="1"/>
</dbReference>
<keyword evidence="3" id="KW-0804">Transcription</keyword>
<dbReference type="PROSITE" id="PS51071">
    <property type="entry name" value="HTH_RPIR"/>
    <property type="match status" value="1"/>
</dbReference>
<dbReference type="Proteomes" id="UP001595377">
    <property type="component" value="Unassembled WGS sequence"/>
</dbReference>
<dbReference type="InterPro" id="IPR047640">
    <property type="entry name" value="RpiR-like"/>
</dbReference>
<dbReference type="SUPFAM" id="SSF53697">
    <property type="entry name" value="SIS domain"/>
    <property type="match status" value="1"/>
</dbReference>
<sequence length="293" mass="31035">MSVTPDIIMQLRGLAKTGSKVERRLAALVLSDVDFASRASIATLAERAETSQPSVTRLCRELGCEGIREFKLKLAQALAVGELYLTPPPADAASREERIVADVCDTAVETILAVRQTVAMEPVMRAAERIAKARQVYIYGSGGISSLGAVELQNRLFRFSIPAIAHVDGQMQQMTAAVADPETVVVVMSSSGAAPAALDAAEIARHYGATVIAVAPPGSPLSAAATIAVAFEAAESRSINKPSASRYALLVLIDLLAMATAEILGEEAVERMRRVRLALSPLKRGSRSWPLGD</sequence>
<keyword evidence="2" id="KW-0238">DNA-binding</keyword>
<dbReference type="Pfam" id="PF01418">
    <property type="entry name" value="HTH_6"/>
    <property type="match status" value="1"/>
</dbReference>
<gene>
    <name evidence="6" type="ORF">ACFOHH_22595</name>
</gene>
<organism evidence="6 7">
    <name type="scientific">Shinella pollutisoli</name>
    <dbReference type="NCBI Taxonomy" id="2250594"/>
    <lineage>
        <taxon>Bacteria</taxon>
        <taxon>Pseudomonadati</taxon>
        <taxon>Pseudomonadota</taxon>
        <taxon>Alphaproteobacteria</taxon>
        <taxon>Hyphomicrobiales</taxon>
        <taxon>Rhizobiaceae</taxon>
        <taxon>Shinella</taxon>
    </lineage>
</organism>
<dbReference type="InterPro" id="IPR035472">
    <property type="entry name" value="RpiR-like_SIS"/>
</dbReference>
<protein>
    <submittedName>
        <fullName evidence="6">MurR/RpiR family transcriptional regulator</fullName>
    </submittedName>
</protein>
<dbReference type="EMBL" id="JBHRSP010000043">
    <property type="protein sequence ID" value="MFC3075918.1"/>
    <property type="molecule type" value="Genomic_DNA"/>
</dbReference>
<evidence type="ECO:0000259" key="4">
    <source>
        <dbReference type="PROSITE" id="PS51071"/>
    </source>
</evidence>
<dbReference type="InterPro" id="IPR036388">
    <property type="entry name" value="WH-like_DNA-bd_sf"/>
</dbReference>
<reference evidence="7" key="1">
    <citation type="journal article" date="2019" name="Int. J. Syst. Evol. Microbiol.">
        <title>The Global Catalogue of Microorganisms (GCM) 10K type strain sequencing project: providing services to taxonomists for standard genome sequencing and annotation.</title>
        <authorList>
            <consortium name="The Broad Institute Genomics Platform"/>
            <consortium name="The Broad Institute Genome Sequencing Center for Infectious Disease"/>
            <person name="Wu L."/>
            <person name="Ma J."/>
        </authorList>
    </citation>
    <scope>NUCLEOTIDE SEQUENCE [LARGE SCALE GENOMIC DNA]</scope>
    <source>
        <strain evidence="7">KCTC 52677</strain>
    </source>
</reference>
<dbReference type="InterPro" id="IPR001347">
    <property type="entry name" value="SIS_dom"/>
</dbReference>
<keyword evidence="1" id="KW-0805">Transcription regulation</keyword>
<dbReference type="InterPro" id="IPR046348">
    <property type="entry name" value="SIS_dom_sf"/>
</dbReference>
<dbReference type="InterPro" id="IPR009057">
    <property type="entry name" value="Homeodomain-like_sf"/>
</dbReference>
<dbReference type="RefSeq" id="WP_257316481.1">
    <property type="nucleotide sequence ID" value="NZ_JANFDG010000020.1"/>
</dbReference>
<dbReference type="SUPFAM" id="SSF46689">
    <property type="entry name" value="Homeodomain-like"/>
    <property type="match status" value="1"/>
</dbReference>
<dbReference type="PANTHER" id="PTHR30514">
    <property type="entry name" value="GLUCOKINASE"/>
    <property type="match status" value="1"/>
</dbReference>
<dbReference type="PROSITE" id="PS51464">
    <property type="entry name" value="SIS"/>
    <property type="match status" value="1"/>
</dbReference>
<keyword evidence="7" id="KW-1185">Reference proteome</keyword>
<evidence type="ECO:0000313" key="7">
    <source>
        <dbReference type="Proteomes" id="UP001595377"/>
    </source>
</evidence>
<evidence type="ECO:0000256" key="2">
    <source>
        <dbReference type="ARBA" id="ARBA00023125"/>
    </source>
</evidence>
<dbReference type="InterPro" id="IPR000281">
    <property type="entry name" value="HTH_RpiR"/>
</dbReference>
<dbReference type="PANTHER" id="PTHR30514:SF1">
    <property type="entry name" value="HTH-TYPE TRANSCRIPTIONAL REGULATOR HEXR-RELATED"/>
    <property type="match status" value="1"/>
</dbReference>
<dbReference type="CDD" id="cd05013">
    <property type="entry name" value="SIS_RpiR"/>
    <property type="match status" value="1"/>
</dbReference>
<evidence type="ECO:0000256" key="3">
    <source>
        <dbReference type="ARBA" id="ARBA00023163"/>
    </source>
</evidence>
<evidence type="ECO:0000256" key="1">
    <source>
        <dbReference type="ARBA" id="ARBA00023015"/>
    </source>
</evidence>
<evidence type="ECO:0000313" key="6">
    <source>
        <dbReference type="EMBL" id="MFC3075918.1"/>
    </source>
</evidence>
<dbReference type="Pfam" id="PF01380">
    <property type="entry name" value="SIS"/>
    <property type="match status" value="1"/>
</dbReference>
<dbReference type="Gene3D" id="1.10.10.10">
    <property type="entry name" value="Winged helix-like DNA-binding domain superfamily/Winged helix DNA-binding domain"/>
    <property type="match status" value="1"/>
</dbReference>
<feature type="domain" description="HTH rpiR-type" evidence="4">
    <location>
        <begin position="5"/>
        <end position="81"/>
    </location>
</feature>
<evidence type="ECO:0000259" key="5">
    <source>
        <dbReference type="PROSITE" id="PS51464"/>
    </source>
</evidence>
<feature type="domain" description="SIS" evidence="5">
    <location>
        <begin position="126"/>
        <end position="266"/>
    </location>
</feature>